<name>A0ABW5SPZ8_9BACL</name>
<dbReference type="GO" id="GO:0016787">
    <property type="term" value="F:hydrolase activity"/>
    <property type="evidence" value="ECO:0007669"/>
    <property type="project" value="UniProtKB-KW"/>
</dbReference>
<dbReference type="InterPro" id="IPR013974">
    <property type="entry name" value="SAF"/>
</dbReference>
<reference evidence="4" key="1">
    <citation type="journal article" date="2019" name="Int. J. Syst. Evol. Microbiol.">
        <title>The Global Catalogue of Microorganisms (GCM) 10K type strain sequencing project: providing services to taxonomists for standard genome sequencing and annotation.</title>
        <authorList>
            <consortium name="The Broad Institute Genomics Platform"/>
            <consortium name="The Broad Institute Genome Sequencing Center for Infectious Disease"/>
            <person name="Wu L."/>
            <person name="Ma J."/>
        </authorList>
    </citation>
    <scope>NUCLEOTIDE SEQUENCE [LARGE SCALE GENOMIC DNA]</scope>
    <source>
        <strain evidence="4">KCTC 33849</strain>
    </source>
</reference>
<dbReference type="EMBL" id="JBHUMJ010000002">
    <property type="protein sequence ID" value="MFD2700685.1"/>
    <property type="molecule type" value="Genomic_DNA"/>
</dbReference>
<keyword evidence="4" id="KW-1185">Reference proteome</keyword>
<evidence type="ECO:0000313" key="3">
    <source>
        <dbReference type="EMBL" id="MFD2700685.1"/>
    </source>
</evidence>
<evidence type="ECO:0000313" key="4">
    <source>
        <dbReference type="Proteomes" id="UP001597540"/>
    </source>
</evidence>
<dbReference type="Proteomes" id="UP001597540">
    <property type="component" value="Unassembled WGS sequence"/>
</dbReference>
<dbReference type="InterPro" id="IPR052172">
    <property type="entry name" value="UxaA_altronate/galactarate_dh"/>
</dbReference>
<dbReference type="RefSeq" id="WP_305954057.1">
    <property type="nucleotide sequence ID" value="NZ_JBHUMJ010000002.1"/>
</dbReference>
<dbReference type="CDD" id="cd11613">
    <property type="entry name" value="SAF_AH_GD"/>
    <property type="match status" value="1"/>
</dbReference>
<evidence type="ECO:0000256" key="1">
    <source>
        <dbReference type="ARBA" id="ARBA00023239"/>
    </source>
</evidence>
<accession>A0ABW5SPZ8</accession>
<dbReference type="SMART" id="SM00858">
    <property type="entry name" value="SAF"/>
    <property type="match status" value="1"/>
</dbReference>
<dbReference type="InterPro" id="IPR044144">
    <property type="entry name" value="SAF_UxaA/GarD"/>
</dbReference>
<keyword evidence="3" id="KW-0378">Hydrolase</keyword>
<keyword evidence="1" id="KW-0456">Lyase</keyword>
<evidence type="ECO:0000259" key="2">
    <source>
        <dbReference type="SMART" id="SM00858"/>
    </source>
</evidence>
<sequence length="111" mass="12046">MSIIREDVHIGADVIQMHADDHVATALKDLQAGEDISFVFNGNRFQLTVLNDIPFGHKVALSQIPEGTKIKKYGEVIGQASIAIEAGQHVHIHNIEGLRGRGDQAGREGIV</sequence>
<dbReference type="PANTHER" id="PTHR30536:SF5">
    <property type="entry name" value="ALTRONATE DEHYDRATASE"/>
    <property type="match status" value="1"/>
</dbReference>
<organism evidence="3 4">
    <name type="scientific">Paenibacillus shunpengii</name>
    <dbReference type="NCBI Taxonomy" id="2054424"/>
    <lineage>
        <taxon>Bacteria</taxon>
        <taxon>Bacillati</taxon>
        <taxon>Bacillota</taxon>
        <taxon>Bacilli</taxon>
        <taxon>Bacillales</taxon>
        <taxon>Paenibacillaceae</taxon>
        <taxon>Paenibacillus</taxon>
    </lineage>
</organism>
<dbReference type="PANTHER" id="PTHR30536">
    <property type="entry name" value="ALTRONATE/GALACTARATE DEHYDRATASE"/>
    <property type="match status" value="1"/>
</dbReference>
<protein>
    <submittedName>
        <fullName evidence="3">UxaA family hydrolase</fullName>
    </submittedName>
</protein>
<gene>
    <name evidence="3" type="ORF">ACFSVM_09395</name>
</gene>
<dbReference type="Pfam" id="PF08666">
    <property type="entry name" value="SAF"/>
    <property type="match status" value="1"/>
</dbReference>
<proteinExistence type="predicted"/>
<dbReference type="Gene3D" id="2.30.130.110">
    <property type="match status" value="1"/>
</dbReference>
<feature type="domain" description="SAF" evidence="2">
    <location>
        <begin position="21"/>
        <end position="96"/>
    </location>
</feature>
<comment type="caution">
    <text evidence="3">The sequence shown here is derived from an EMBL/GenBank/DDBJ whole genome shotgun (WGS) entry which is preliminary data.</text>
</comment>